<dbReference type="EMBL" id="BGPR01000045">
    <property type="protein sequence ID" value="GBL85820.1"/>
    <property type="molecule type" value="Genomic_DNA"/>
</dbReference>
<evidence type="ECO:0000256" key="3">
    <source>
        <dbReference type="ARBA" id="ARBA00022833"/>
    </source>
</evidence>
<evidence type="ECO:0000313" key="7">
    <source>
        <dbReference type="EMBL" id="GBL85820.1"/>
    </source>
</evidence>
<dbReference type="InterPro" id="IPR001841">
    <property type="entry name" value="Znf_RING"/>
</dbReference>
<sequence length="240" mass="26997">MKRAGKRKHSSVASVDGASSSVVAETQKKRRKQSLCTGSTKNAKKDASVRDRRKLQQRSVQDPSTSAEARPSNGNTLTGYECPICLESSRKNEMKSLPCYHAFHQRCIDTWLIENRRCPVCRQETAPPQNARPPLNNQREIIFGRLHSFPEMRLFRNNARINNDGIDMRLNNRSVRINSGGIEMRSNNGSSMRINNGGIEMRSNTGSSMILNNGGFEMRSNNGGFMFLNNGGIWMNNINF</sequence>
<dbReference type="InterPro" id="IPR013083">
    <property type="entry name" value="Znf_RING/FYVE/PHD"/>
</dbReference>
<dbReference type="PROSITE" id="PS50089">
    <property type="entry name" value="ZF_RING_2"/>
    <property type="match status" value="1"/>
</dbReference>
<name>A0A4Y2B106_ARAVE</name>
<dbReference type="PANTHER" id="PTHR14155">
    <property type="entry name" value="RING FINGER DOMAIN-CONTAINING"/>
    <property type="match status" value="1"/>
</dbReference>
<dbReference type="GO" id="GO:0008270">
    <property type="term" value="F:zinc ion binding"/>
    <property type="evidence" value="ECO:0007669"/>
    <property type="project" value="UniProtKB-KW"/>
</dbReference>
<keyword evidence="1" id="KW-0479">Metal-binding</keyword>
<evidence type="ECO:0000313" key="8">
    <source>
        <dbReference type="Proteomes" id="UP000499080"/>
    </source>
</evidence>
<dbReference type="SUPFAM" id="SSF57850">
    <property type="entry name" value="RING/U-box"/>
    <property type="match status" value="1"/>
</dbReference>
<evidence type="ECO:0000259" key="6">
    <source>
        <dbReference type="PROSITE" id="PS50089"/>
    </source>
</evidence>
<dbReference type="OrthoDB" id="8062037at2759"/>
<dbReference type="Proteomes" id="UP000499080">
    <property type="component" value="Unassembled WGS sequence"/>
</dbReference>
<dbReference type="InterPro" id="IPR053238">
    <property type="entry name" value="RING-H2_zinc_finger"/>
</dbReference>
<feature type="compositionally biased region" description="Low complexity" evidence="5">
    <location>
        <begin position="11"/>
        <end position="24"/>
    </location>
</feature>
<feature type="region of interest" description="Disordered" evidence="5">
    <location>
        <begin position="1"/>
        <end position="74"/>
    </location>
</feature>
<keyword evidence="8" id="KW-1185">Reference proteome</keyword>
<dbReference type="PANTHER" id="PTHR14155:SF627">
    <property type="entry name" value="OS06G0192800 PROTEIN"/>
    <property type="match status" value="1"/>
</dbReference>
<dbReference type="SMART" id="SM00184">
    <property type="entry name" value="RING"/>
    <property type="match status" value="1"/>
</dbReference>
<evidence type="ECO:0000256" key="1">
    <source>
        <dbReference type="ARBA" id="ARBA00022723"/>
    </source>
</evidence>
<dbReference type="Gene3D" id="3.30.40.10">
    <property type="entry name" value="Zinc/RING finger domain, C3HC4 (zinc finger)"/>
    <property type="match status" value="1"/>
</dbReference>
<evidence type="ECO:0000256" key="2">
    <source>
        <dbReference type="ARBA" id="ARBA00022771"/>
    </source>
</evidence>
<evidence type="ECO:0000256" key="5">
    <source>
        <dbReference type="SAM" id="MobiDB-lite"/>
    </source>
</evidence>
<proteinExistence type="predicted"/>
<reference evidence="7 8" key="1">
    <citation type="journal article" date="2019" name="Sci. Rep.">
        <title>Orb-weaving spider Araneus ventricosus genome elucidates the spidroin gene catalogue.</title>
        <authorList>
            <person name="Kono N."/>
            <person name="Nakamura H."/>
            <person name="Ohtoshi R."/>
            <person name="Moran D.A.P."/>
            <person name="Shinohara A."/>
            <person name="Yoshida Y."/>
            <person name="Fujiwara M."/>
            <person name="Mori M."/>
            <person name="Tomita M."/>
            <person name="Arakawa K."/>
        </authorList>
    </citation>
    <scope>NUCLEOTIDE SEQUENCE [LARGE SCALE GENOMIC DNA]</scope>
</reference>
<feature type="compositionally biased region" description="Basic residues" evidence="5">
    <location>
        <begin position="1"/>
        <end position="10"/>
    </location>
</feature>
<keyword evidence="2 4" id="KW-0863">Zinc-finger</keyword>
<dbReference type="Pfam" id="PF13639">
    <property type="entry name" value="zf-RING_2"/>
    <property type="match status" value="1"/>
</dbReference>
<comment type="caution">
    <text evidence="7">The sequence shown here is derived from an EMBL/GenBank/DDBJ whole genome shotgun (WGS) entry which is preliminary data.</text>
</comment>
<organism evidence="7 8">
    <name type="scientific">Araneus ventricosus</name>
    <name type="common">Orbweaver spider</name>
    <name type="synonym">Epeira ventricosa</name>
    <dbReference type="NCBI Taxonomy" id="182803"/>
    <lineage>
        <taxon>Eukaryota</taxon>
        <taxon>Metazoa</taxon>
        <taxon>Ecdysozoa</taxon>
        <taxon>Arthropoda</taxon>
        <taxon>Chelicerata</taxon>
        <taxon>Arachnida</taxon>
        <taxon>Araneae</taxon>
        <taxon>Araneomorphae</taxon>
        <taxon>Entelegynae</taxon>
        <taxon>Araneoidea</taxon>
        <taxon>Araneidae</taxon>
        <taxon>Araneus</taxon>
    </lineage>
</organism>
<accession>A0A4Y2B106</accession>
<keyword evidence="3" id="KW-0862">Zinc</keyword>
<feature type="compositionally biased region" description="Polar residues" evidence="5">
    <location>
        <begin position="57"/>
        <end position="74"/>
    </location>
</feature>
<feature type="domain" description="RING-type" evidence="6">
    <location>
        <begin position="82"/>
        <end position="122"/>
    </location>
</feature>
<protein>
    <recommendedName>
        <fullName evidence="6">RING-type domain-containing protein</fullName>
    </recommendedName>
</protein>
<gene>
    <name evidence="7" type="ORF">AVEN_63156_1</name>
</gene>
<dbReference type="AlphaFoldDB" id="A0A4Y2B106"/>
<evidence type="ECO:0000256" key="4">
    <source>
        <dbReference type="PROSITE-ProRule" id="PRU00175"/>
    </source>
</evidence>